<sequence>WETHGFFTGRCFLCEYDNRRQTQDTEDCELCSYYKVFGDCDGGGKPYRLWVRAKTNPLRKRYAKLFLEQMEEIRDAENNNR</sequence>
<reference evidence="1" key="1">
    <citation type="journal article" date="2015" name="Nature">
        <title>Complex archaea that bridge the gap between prokaryotes and eukaryotes.</title>
        <authorList>
            <person name="Spang A."/>
            <person name="Saw J.H."/>
            <person name="Jorgensen S.L."/>
            <person name="Zaremba-Niedzwiedzka K."/>
            <person name="Martijn J."/>
            <person name="Lind A.E."/>
            <person name="van Eijk R."/>
            <person name="Schleper C."/>
            <person name="Guy L."/>
            <person name="Ettema T.J."/>
        </authorList>
    </citation>
    <scope>NUCLEOTIDE SEQUENCE</scope>
</reference>
<dbReference type="EMBL" id="LAZR01022803">
    <property type="protein sequence ID" value="KKL80591.1"/>
    <property type="molecule type" value="Genomic_DNA"/>
</dbReference>
<proteinExistence type="predicted"/>
<protein>
    <submittedName>
        <fullName evidence="1">Uncharacterized protein</fullName>
    </submittedName>
</protein>
<gene>
    <name evidence="1" type="ORF">LCGC14_2003170</name>
</gene>
<evidence type="ECO:0000313" key="1">
    <source>
        <dbReference type="EMBL" id="KKL80591.1"/>
    </source>
</evidence>
<name>A0A0F9FQB6_9ZZZZ</name>
<dbReference type="AlphaFoldDB" id="A0A0F9FQB6"/>
<feature type="non-terminal residue" evidence="1">
    <location>
        <position position="1"/>
    </location>
</feature>
<accession>A0A0F9FQB6</accession>
<comment type="caution">
    <text evidence="1">The sequence shown here is derived from an EMBL/GenBank/DDBJ whole genome shotgun (WGS) entry which is preliminary data.</text>
</comment>
<organism evidence="1">
    <name type="scientific">marine sediment metagenome</name>
    <dbReference type="NCBI Taxonomy" id="412755"/>
    <lineage>
        <taxon>unclassified sequences</taxon>
        <taxon>metagenomes</taxon>
        <taxon>ecological metagenomes</taxon>
    </lineage>
</organism>